<keyword evidence="3" id="KW-1185">Reference proteome</keyword>
<keyword evidence="1" id="KW-0732">Signal</keyword>
<gene>
    <name evidence="2" type="ORF">H5P28_14945</name>
</gene>
<name>A0A842HGL4_9BACT</name>
<feature type="chain" id="PRO_5032402905" evidence="1">
    <location>
        <begin position="26"/>
        <end position="520"/>
    </location>
</feature>
<protein>
    <submittedName>
        <fullName evidence="2">HEAT repeat domain-containing protein</fullName>
    </submittedName>
</protein>
<dbReference type="SUPFAM" id="SSF48371">
    <property type="entry name" value="ARM repeat"/>
    <property type="match status" value="1"/>
</dbReference>
<dbReference type="Gene3D" id="1.25.10.10">
    <property type="entry name" value="Leucine-rich Repeat Variant"/>
    <property type="match status" value="2"/>
</dbReference>
<dbReference type="InterPro" id="IPR011989">
    <property type="entry name" value="ARM-like"/>
</dbReference>
<dbReference type="EMBL" id="JACHVB010000043">
    <property type="protein sequence ID" value="MBC2595562.1"/>
    <property type="molecule type" value="Genomic_DNA"/>
</dbReference>
<feature type="signal peptide" evidence="1">
    <location>
        <begin position="1"/>
        <end position="25"/>
    </location>
</feature>
<sequence length="520" mass="57691">MFTRASIKRLLAVTALAVAALPLCAQTGGGRNNLPRNLFPPSLLPPPKLSAEEQATIDRALADLHSGNSEFRAGAVMLLGKYPVAQAQKAVIAALGDDSVRVRRAALVSVMEWNRGAPAEAVVPVLRTIGDEDVELRRTASAAIPAMMDVKRATEVLQPGTQFAVPADVQQTLMDAYLDEDVIVRRNLLTNYYYLNLPVSGDTFLALMSDEDAQVRLEAVGLAARFAEPASFNREARRWIENGSRIERLRLTRELALKPDAAQLELLRLLSQDEDDEIAAEALLGRFRSQGADAVFDELNSRLQAKRLKQEQALRFLQLLRQHPSRTPAHITTLTQLDDPILRREAVDLFFDLGYARDNPEQGVQFLADPSPEVRAAALRNYERQGANASPELLDTMLASPYPDVRQTLVFMTGTMQDKEAVEAILFDLLLDEEIAIRQQSLQEIAKRRLDGWEDILTASLEDEDPFIQRNAADLIIRTQMPGGPSALRQYIQHHPKSPLTPLIQIYLDKSAAGQSKETP</sequence>
<dbReference type="InterPro" id="IPR016024">
    <property type="entry name" value="ARM-type_fold"/>
</dbReference>
<organism evidence="2 3">
    <name type="scientific">Ruficoccus amylovorans</name>
    <dbReference type="NCBI Taxonomy" id="1804625"/>
    <lineage>
        <taxon>Bacteria</taxon>
        <taxon>Pseudomonadati</taxon>
        <taxon>Verrucomicrobiota</taxon>
        <taxon>Opitutia</taxon>
        <taxon>Puniceicoccales</taxon>
        <taxon>Cerasicoccaceae</taxon>
        <taxon>Ruficoccus</taxon>
    </lineage>
</organism>
<dbReference type="Proteomes" id="UP000546464">
    <property type="component" value="Unassembled WGS sequence"/>
</dbReference>
<comment type="caution">
    <text evidence="2">The sequence shown here is derived from an EMBL/GenBank/DDBJ whole genome shotgun (WGS) entry which is preliminary data.</text>
</comment>
<accession>A0A842HGL4</accession>
<proteinExistence type="predicted"/>
<evidence type="ECO:0000313" key="3">
    <source>
        <dbReference type="Proteomes" id="UP000546464"/>
    </source>
</evidence>
<evidence type="ECO:0000256" key="1">
    <source>
        <dbReference type="SAM" id="SignalP"/>
    </source>
</evidence>
<dbReference type="RefSeq" id="WP_185676513.1">
    <property type="nucleotide sequence ID" value="NZ_JACHVB010000043.1"/>
</dbReference>
<evidence type="ECO:0000313" key="2">
    <source>
        <dbReference type="EMBL" id="MBC2595562.1"/>
    </source>
</evidence>
<dbReference type="AlphaFoldDB" id="A0A842HGL4"/>
<reference evidence="2 3" key="1">
    <citation type="submission" date="2020-07" db="EMBL/GenBank/DDBJ databases">
        <authorList>
            <person name="Feng X."/>
        </authorList>
    </citation>
    <scope>NUCLEOTIDE SEQUENCE [LARGE SCALE GENOMIC DNA]</scope>
    <source>
        <strain evidence="2 3">JCM31066</strain>
    </source>
</reference>
<dbReference type="Pfam" id="PF13646">
    <property type="entry name" value="HEAT_2"/>
    <property type="match status" value="1"/>
</dbReference>